<dbReference type="PROSITE" id="PS50106">
    <property type="entry name" value="PDZ"/>
    <property type="match status" value="1"/>
</dbReference>
<name>A0A1I4SMC5_9FLAO</name>
<dbReference type="PANTHER" id="PTHR32060">
    <property type="entry name" value="TAIL-SPECIFIC PROTEASE"/>
    <property type="match status" value="1"/>
</dbReference>
<dbReference type="Gene3D" id="3.30.750.170">
    <property type="match status" value="1"/>
</dbReference>
<dbReference type="SMART" id="SM00245">
    <property type="entry name" value="TSPc"/>
    <property type="match status" value="1"/>
</dbReference>
<dbReference type="GO" id="GO:0008236">
    <property type="term" value="F:serine-type peptidase activity"/>
    <property type="evidence" value="ECO:0007669"/>
    <property type="project" value="InterPro"/>
</dbReference>
<keyword evidence="3" id="KW-0378">Hydrolase</keyword>
<dbReference type="PANTHER" id="PTHR32060:SF30">
    <property type="entry name" value="CARBOXY-TERMINAL PROCESSING PROTEASE CTPA"/>
    <property type="match status" value="1"/>
</dbReference>
<dbReference type="EMBL" id="FOUT01000001">
    <property type="protein sequence ID" value="SFM65584.1"/>
    <property type="molecule type" value="Genomic_DNA"/>
</dbReference>
<feature type="chain" id="PRO_5010344093" evidence="1">
    <location>
        <begin position="24"/>
        <end position="482"/>
    </location>
</feature>
<gene>
    <name evidence="3" type="ORF">SAMN05444143_101893</name>
</gene>
<dbReference type="InterPro" id="IPR005151">
    <property type="entry name" value="Tail-specific_protease"/>
</dbReference>
<organism evidence="3 4">
    <name type="scientific">Flavobacterium succinicans</name>
    <dbReference type="NCBI Taxonomy" id="29536"/>
    <lineage>
        <taxon>Bacteria</taxon>
        <taxon>Pseudomonadati</taxon>
        <taxon>Bacteroidota</taxon>
        <taxon>Flavobacteriia</taxon>
        <taxon>Flavobacteriales</taxon>
        <taxon>Flavobacteriaceae</taxon>
        <taxon>Flavobacterium</taxon>
    </lineage>
</organism>
<dbReference type="Gene3D" id="2.30.42.10">
    <property type="match status" value="1"/>
</dbReference>
<dbReference type="GO" id="GO:0030288">
    <property type="term" value="C:outer membrane-bounded periplasmic space"/>
    <property type="evidence" value="ECO:0007669"/>
    <property type="project" value="TreeGrafter"/>
</dbReference>
<dbReference type="SUPFAM" id="SSF52096">
    <property type="entry name" value="ClpP/crotonase"/>
    <property type="match status" value="1"/>
</dbReference>
<evidence type="ECO:0000256" key="1">
    <source>
        <dbReference type="SAM" id="SignalP"/>
    </source>
</evidence>
<evidence type="ECO:0000259" key="2">
    <source>
        <dbReference type="PROSITE" id="PS50106"/>
    </source>
</evidence>
<evidence type="ECO:0000313" key="3">
    <source>
        <dbReference type="EMBL" id="SFM65584.1"/>
    </source>
</evidence>
<protein>
    <submittedName>
        <fullName evidence="3">C-terminal processing protease CtpA/Prc, contains a PDZ domain</fullName>
    </submittedName>
</protein>
<accession>A0A1I4SMC5</accession>
<dbReference type="InterPro" id="IPR036034">
    <property type="entry name" value="PDZ_sf"/>
</dbReference>
<feature type="domain" description="PDZ" evidence="2">
    <location>
        <begin position="101"/>
        <end position="167"/>
    </location>
</feature>
<dbReference type="eggNOG" id="COG0793">
    <property type="taxonomic scope" value="Bacteria"/>
</dbReference>
<dbReference type="Proteomes" id="UP000182961">
    <property type="component" value="Unassembled WGS sequence"/>
</dbReference>
<dbReference type="PROSITE" id="PS51257">
    <property type="entry name" value="PROKAR_LIPOPROTEIN"/>
    <property type="match status" value="1"/>
</dbReference>
<evidence type="ECO:0000313" key="4">
    <source>
        <dbReference type="Proteomes" id="UP000182961"/>
    </source>
</evidence>
<dbReference type="CDD" id="cd07561">
    <property type="entry name" value="Peptidase_S41_CPP_like"/>
    <property type="match status" value="1"/>
</dbReference>
<dbReference type="RefSeq" id="WP_024982437.1">
    <property type="nucleotide sequence ID" value="NZ_CBCRUM010000007.1"/>
</dbReference>
<dbReference type="Pfam" id="PF18294">
    <property type="entry name" value="Pept_S41_N"/>
    <property type="match status" value="1"/>
</dbReference>
<dbReference type="InterPro" id="IPR029045">
    <property type="entry name" value="ClpP/crotonase-like_dom_sf"/>
</dbReference>
<dbReference type="SUPFAM" id="SSF50156">
    <property type="entry name" value="PDZ domain-like"/>
    <property type="match status" value="1"/>
</dbReference>
<dbReference type="Gene3D" id="3.90.226.10">
    <property type="entry name" value="2-enoyl-CoA Hydratase, Chain A, domain 1"/>
    <property type="match status" value="1"/>
</dbReference>
<keyword evidence="4" id="KW-1185">Reference proteome</keyword>
<sequence>MKTTYKIVLLLVTSLFLFQSCQKDDDDIAAPKGLEIQNFIWKGMNQYYLWQSSVPNLADNKFKNQAELNTFLSGYSTPESLFEALRVDKNTDRFSWIVDDYEALEQSFQGTTKNDGVDFGLSYKPGSTTEIFGYVRYIIPGSDAATKAIKRGDMFTGVNGTQLTVSNYQTLLLNAESYTLNLADYNGTTIVSNGKSVALTKTTLNENPILINKVIETGGKKIGYLMYNGFFANYDTQLNDAFGSLKSAGVTELVLDLRYNGGGSVQTATRLASMITGDLTGKVFAKQQWNEKIEAYFNTNNPEALKNFFTDKIGSTPINSLKLKKIYVLTTKSTASASELVINGLKPFIDVVQIGDVTTGKNVGSITLYDSPTFEKENVNKSHKYAMQPLVLKIVNANGFGDYQSGLTPTFELKETISTFGVLGDVDEPLLKLAIGKITGTAKGVPTTKGKTFEYFKDSKSIKGFRNDMYLETIPEGLLQSL</sequence>
<feature type="signal peptide" evidence="1">
    <location>
        <begin position="1"/>
        <end position="23"/>
    </location>
</feature>
<dbReference type="InterPro" id="IPR041613">
    <property type="entry name" value="Pept_S41_N"/>
</dbReference>
<dbReference type="Pfam" id="PF03572">
    <property type="entry name" value="Peptidase_S41"/>
    <property type="match status" value="1"/>
</dbReference>
<dbReference type="AlphaFoldDB" id="A0A1I4SMC5"/>
<dbReference type="GO" id="GO:0004175">
    <property type="term" value="F:endopeptidase activity"/>
    <property type="evidence" value="ECO:0007669"/>
    <property type="project" value="TreeGrafter"/>
</dbReference>
<reference evidence="4" key="1">
    <citation type="submission" date="2016-10" db="EMBL/GenBank/DDBJ databases">
        <authorList>
            <person name="Varghese N."/>
            <person name="Submissions S."/>
        </authorList>
    </citation>
    <scope>NUCLEOTIDE SEQUENCE [LARGE SCALE GENOMIC DNA]</scope>
    <source>
        <strain evidence="4">DSM 4002</strain>
    </source>
</reference>
<keyword evidence="3" id="KW-0645">Protease</keyword>
<keyword evidence="1" id="KW-0732">Signal</keyword>
<dbReference type="InterPro" id="IPR001478">
    <property type="entry name" value="PDZ"/>
</dbReference>
<dbReference type="GO" id="GO:0006508">
    <property type="term" value="P:proteolysis"/>
    <property type="evidence" value="ECO:0007669"/>
    <property type="project" value="UniProtKB-KW"/>
</dbReference>
<dbReference type="STRING" id="29536.FLB_28400"/>
<dbReference type="GO" id="GO:0007165">
    <property type="term" value="P:signal transduction"/>
    <property type="evidence" value="ECO:0007669"/>
    <property type="project" value="TreeGrafter"/>
</dbReference>
<proteinExistence type="predicted"/>